<proteinExistence type="predicted"/>
<dbReference type="CDD" id="cd01106">
    <property type="entry name" value="HTH_TipAL-Mta"/>
    <property type="match status" value="1"/>
</dbReference>
<gene>
    <name evidence="3" type="ORF">OU989_00765</name>
</gene>
<protein>
    <submittedName>
        <fullName evidence="3">MerR family transcriptional regulator</fullName>
    </submittedName>
</protein>
<evidence type="ECO:0000313" key="3">
    <source>
        <dbReference type="EMBL" id="WDV07056.1"/>
    </source>
</evidence>
<keyword evidence="1" id="KW-0238">DNA-binding</keyword>
<accession>A0AAJ5RL63</accession>
<dbReference type="PRINTS" id="PR00040">
    <property type="entry name" value="HTHMERR"/>
</dbReference>
<dbReference type="KEGG" id="liu:OU989_00765"/>
<dbReference type="InterPro" id="IPR000551">
    <property type="entry name" value="MerR-type_HTH_dom"/>
</dbReference>
<dbReference type="InterPro" id="IPR009061">
    <property type="entry name" value="DNA-bd_dom_put_sf"/>
</dbReference>
<dbReference type="Gene3D" id="1.10.1660.10">
    <property type="match status" value="1"/>
</dbReference>
<reference evidence="3" key="1">
    <citation type="submission" date="2022-11" db="EMBL/GenBank/DDBJ databases">
        <title>Lysinibacillus irui.</title>
        <authorList>
            <person name="Akintayo S.O."/>
        </authorList>
    </citation>
    <scope>NUCLEOTIDE SEQUENCE</scope>
    <source>
        <strain evidence="3">IRB4-01</strain>
    </source>
</reference>
<dbReference type="GO" id="GO:0003700">
    <property type="term" value="F:DNA-binding transcription factor activity"/>
    <property type="evidence" value="ECO:0007669"/>
    <property type="project" value="InterPro"/>
</dbReference>
<dbReference type="PANTHER" id="PTHR30204">
    <property type="entry name" value="REDOX-CYCLING DRUG-SENSING TRANSCRIPTIONAL ACTIVATOR SOXR"/>
    <property type="match status" value="1"/>
</dbReference>
<dbReference type="SUPFAM" id="SSF46955">
    <property type="entry name" value="Putative DNA-binding domain"/>
    <property type="match status" value="1"/>
</dbReference>
<name>A0AAJ5RL63_9BACI</name>
<evidence type="ECO:0000259" key="2">
    <source>
        <dbReference type="PROSITE" id="PS50937"/>
    </source>
</evidence>
<dbReference type="Pfam" id="PF13411">
    <property type="entry name" value="MerR_1"/>
    <property type="match status" value="1"/>
</dbReference>
<dbReference type="Proteomes" id="UP001219585">
    <property type="component" value="Chromosome"/>
</dbReference>
<dbReference type="RefSeq" id="WP_274795216.1">
    <property type="nucleotide sequence ID" value="NZ_CP113527.1"/>
</dbReference>
<dbReference type="SMART" id="SM00422">
    <property type="entry name" value="HTH_MERR"/>
    <property type="match status" value="1"/>
</dbReference>
<dbReference type="PANTHER" id="PTHR30204:SF96">
    <property type="entry name" value="CHROMOSOME-ANCHORING PROTEIN RACA"/>
    <property type="match status" value="1"/>
</dbReference>
<organism evidence="3 4">
    <name type="scientific">Lysinibacillus irui</name>
    <dbReference type="NCBI Taxonomy" id="2998077"/>
    <lineage>
        <taxon>Bacteria</taxon>
        <taxon>Bacillati</taxon>
        <taxon>Bacillota</taxon>
        <taxon>Bacilli</taxon>
        <taxon>Bacillales</taxon>
        <taxon>Bacillaceae</taxon>
        <taxon>Lysinibacillus</taxon>
    </lineage>
</organism>
<sequence length="257" mass="29657">MVILLTIHTVSKQTGISVRTLRYYEEIGLLLPTTRTDGGHRIYGENELKTLQQIVFLKALGFKLKEIQTLLHNTWDWEASLDQQLAFLIEEQRKLQQMENAIHGLKNASAIEGGLTESLIQKFIQLSNRDQGNKQALCKQIFAAAEIELLQKLPNVNRNDPNTLEWIGLLGQLEQLSNESPEAVSVQNIIKRMMEKSQVEFEGNEEFLEKMWAIRKSPQKSEQIGLYPLEEDFLHFIEQAFHVYETKKAFGDPKYEQ</sequence>
<dbReference type="GO" id="GO:0003677">
    <property type="term" value="F:DNA binding"/>
    <property type="evidence" value="ECO:0007669"/>
    <property type="project" value="UniProtKB-KW"/>
</dbReference>
<dbReference type="InterPro" id="IPR047057">
    <property type="entry name" value="MerR_fam"/>
</dbReference>
<evidence type="ECO:0000256" key="1">
    <source>
        <dbReference type="ARBA" id="ARBA00023125"/>
    </source>
</evidence>
<evidence type="ECO:0000313" key="4">
    <source>
        <dbReference type="Proteomes" id="UP001219585"/>
    </source>
</evidence>
<dbReference type="EMBL" id="CP113527">
    <property type="protein sequence ID" value="WDV07056.1"/>
    <property type="molecule type" value="Genomic_DNA"/>
</dbReference>
<dbReference type="AlphaFoldDB" id="A0AAJ5RL63"/>
<dbReference type="PROSITE" id="PS50937">
    <property type="entry name" value="HTH_MERR_2"/>
    <property type="match status" value="1"/>
</dbReference>
<feature type="domain" description="HTH merR-type" evidence="2">
    <location>
        <begin position="4"/>
        <end position="73"/>
    </location>
</feature>